<keyword evidence="6" id="KW-0479">Metal-binding</keyword>
<feature type="region of interest" description="Disordered" evidence="8">
    <location>
        <begin position="1111"/>
        <end position="1145"/>
    </location>
</feature>
<feature type="compositionally biased region" description="Gly residues" evidence="8">
    <location>
        <begin position="353"/>
        <end position="393"/>
    </location>
</feature>
<reference evidence="11" key="1">
    <citation type="submission" date="2021-02" db="EMBL/GenBank/DDBJ databases">
        <authorList>
            <person name="Nieuwenhuis M."/>
            <person name="Van De Peppel L.J.J."/>
        </authorList>
    </citation>
    <scope>NUCLEOTIDE SEQUENCE</scope>
    <source>
        <strain evidence="11">D49</strain>
    </source>
</reference>
<keyword evidence="3" id="KW-0489">Methyltransferase</keyword>
<feature type="compositionally biased region" description="Polar residues" evidence="8">
    <location>
        <begin position="163"/>
        <end position="191"/>
    </location>
</feature>
<dbReference type="InterPro" id="IPR007728">
    <property type="entry name" value="Pre-SET_dom"/>
</dbReference>
<dbReference type="InterPro" id="IPR050973">
    <property type="entry name" value="H3K9_Histone-Lys_N-MTase"/>
</dbReference>
<feature type="compositionally biased region" description="Polar residues" evidence="8">
    <location>
        <begin position="18"/>
        <end position="27"/>
    </location>
</feature>
<evidence type="ECO:0000256" key="3">
    <source>
        <dbReference type="ARBA" id="ARBA00022603"/>
    </source>
</evidence>
<dbReference type="Pfam" id="PF05033">
    <property type="entry name" value="Pre-SET"/>
    <property type="match status" value="1"/>
</dbReference>
<feature type="compositionally biased region" description="Pro residues" evidence="8">
    <location>
        <begin position="257"/>
        <end position="267"/>
    </location>
</feature>
<evidence type="ECO:0000259" key="9">
    <source>
        <dbReference type="PROSITE" id="PS50280"/>
    </source>
</evidence>
<evidence type="ECO:0000256" key="5">
    <source>
        <dbReference type="ARBA" id="ARBA00022691"/>
    </source>
</evidence>
<feature type="compositionally biased region" description="Basic and acidic residues" evidence="8">
    <location>
        <begin position="720"/>
        <end position="742"/>
    </location>
</feature>
<dbReference type="GO" id="GO:0032259">
    <property type="term" value="P:methylation"/>
    <property type="evidence" value="ECO:0007669"/>
    <property type="project" value="UniProtKB-KW"/>
</dbReference>
<protein>
    <recommendedName>
        <fullName evidence="13">SET domain-containing protein</fullName>
    </recommendedName>
</protein>
<dbReference type="PROSITE" id="PS50280">
    <property type="entry name" value="SET"/>
    <property type="match status" value="1"/>
</dbReference>
<dbReference type="GO" id="GO:0005634">
    <property type="term" value="C:nucleus"/>
    <property type="evidence" value="ECO:0007669"/>
    <property type="project" value="InterPro"/>
</dbReference>
<proteinExistence type="predicted"/>
<keyword evidence="7" id="KW-0862">Zinc</keyword>
<evidence type="ECO:0008006" key="13">
    <source>
        <dbReference type="Google" id="ProtNLM"/>
    </source>
</evidence>
<feature type="compositionally biased region" description="Polar residues" evidence="8">
    <location>
        <begin position="147"/>
        <end position="156"/>
    </location>
</feature>
<feature type="region of interest" description="Disordered" evidence="8">
    <location>
        <begin position="1"/>
        <end position="30"/>
    </location>
</feature>
<feature type="compositionally biased region" description="Low complexity" evidence="8">
    <location>
        <begin position="635"/>
        <end position="645"/>
    </location>
</feature>
<dbReference type="InterPro" id="IPR046341">
    <property type="entry name" value="SET_dom_sf"/>
</dbReference>
<feature type="compositionally biased region" description="Low complexity" evidence="8">
    <location>
        <begin position="224"/>
        <end position="243"/>
    </location>
</feature>
<feature type="compositionally biased region" description="Low complexity" evidence="8">
    <location>
        <begin position="570"/>
        <end position="581"/>
    </location>
</feature>
<keyword evidence="12" id="KW-1185">Reference proteome</keyword>
<feature type="compositionally biased region" description="Basic and acidic residues" evidence="8">
    <location>
        <begin position="490"/>
        <end position="505"/>
    </location>
</feature>
<feature type="compositionally biased region" description="Polar residues" evidence="8">
    <location>
        <begin position="984"/>
        <end position="1002"/>
    </location>
</feature>
<feature type="compositionally biased region" description="Low complexity" evidence="8">
    <location>
        <begin position="755"/>
        <end position="765"/>
    </location>
</feature>
<feature type="compositionally biased region" description="Low complexity" evidence="8">
    <location>
        <begin position="192"/>
        <end position="202"/>
    </location>
</feature>
<reference evidence="11" key="2">
    <citation type="submission" date="2021-10" db="EMBL/GenBank/DDBJ databases">
        <title>Phylogenomics reveals ancestral predisposition of the termite-cultivated fungus Termitomyces towards a domesticated lifestyle.</title>
        <authorList>
            <person name="Auxier B."/>
            <person name="Grum-Grzhimaylo A."/>
            <person name="Cardenas M.E."/>
            <person name="Lodge J.D."/>
            <person name="Laessoe T."/>
            <person name="Pedersen O."/>
            <person name="Smith M.E."/>
            <person name="Kuyper T.W."/>
            <person name="Franco-Molano E.A."/>
            <person name="Baroni T.J."/>
            <person name="Aanen D.K."/>
        </authorList>
    </citation>
    <scope>NUCLEOTIDE SEQUENCE</scope>
    <source>
        <strain evidence="11">D49</strain>
    </source>
</reference>
<evidence type="ECO:0000256" key="4">
    <source>
        <dbReference type="ARBA" id="ARBA00022679"/>
    </source>
</evidence>
<keyword evidence="2" id="KW-0158">Chromosome</keyword>
<feature type="domain" description="Pre-SET" evidence="10">
    <location>
        <begin position="1382"/>
        <end position="1454"/>
    </location>
</feature>
<feature type="compositionally biased region" description="Polar residues" evidence="8">
    <location>
        <begin position="1070"/>
        <end position="1087"/>
    </location>
</feature>
<evidence type="ECO:0000256" key="8">
    <source>
        <dbReference type="SAM" id="MobiDB-lite"/>
    </source>
</evidence>
<dbReference type="SUPFAM" id="SSF82199">
    <property type="entry name" value="SET domain"/>
    <property type="match status" value="1"/>
</dbReference>
<feature type="compositionally biased region" description="Basic and acidic residues" evidence="8">
    <location>
        <begin position="73"/>
        <end position="87"/>
    </location>
</feature>
<evidence type="ECO:0000256" key="6">
    <source>
        <dbReference type="ARBA" id="ARBA00022723"/>
    </source>
</evidence>
<feature type="compositionally biased region" description="Low complexity" evidence="8">
    <location>
        <begin position="606"/>
        <end position="621"/>
    </location>
</feature>
<feature type="compositionally biased region" description="Pro residues" evidence="8">
    <location>
        <begin position="922"/>
        <end position="932"/>
    </location>
</feature>
<gene>
    <name evidence="11" type="ORF">H0H81_004894</name>
</gene>
<evidence type="ECO:0000313" key="12">
    <source>
        <dbReference type="Proteomes" id="UP000717328"/>
    </source>
</evidence>
<evidence type="ECO:0000256" key="7">
    <source>
        <dbReference type="ARBA" id="ARBA00022833"/>
    </source>
</evidence>
<sequence length="1630" mass="171053">MPTSPSPGPHWAHISEPASETESQYSSPDVDLLDELASITLKRKGLVSPHPASPKRQRIDTEGHSSSSLEGLAADRRTGKEKGKEKAFSSQPVGPVKKRRAPPDGLNGSNPFASSSTSTSPYKPKKPSQKKLREIFRSPLKLKRKPSSAQNITRSPLNFIDLRTTTFTPGPQLASSSTSRHTVTSPSAPKNSSSVVSRMVSMYEAGAKVKRKPPAPISTSTAISPTKPKPASTSTSTSNPNPSEIIEILSDSDDTPPSAPTPQPRPSLPASKSAPLVARPKPMTVEKPASSAGGSGGMTTSTSTVKSNSASVERNMALNPTPLVRRETARKSCGGPPSSIRLHRPAERVGAGSSSGSGSGSGGSGGEDSGNRGGGGGSGGGAAIGKEGSGSGPGPTARPEVIVLDDSDEAVAPSASTSKFKSKPTPIQMPKPKTSLGQTSVPGARFLPLSVREPPQYVLTKTSVTHSRALPPVFVWDDDDDEMNLGPSRVPDKGKGKEKEREKETPVTNGKDKRRSSTSDMDMDVDVDMDAGGARGNVQGQEKEKPPHVRRTSGLRLDMSGLKDVLDTEVGGADSAVGSGAMRKDKDMSRDKDKDKQKKREGEPASKGNSNSNSSKPSSTSLVDAITRASQGNFSSSSSVRPPSRLKAKAPPPPPPAPAPAQTPNVIDLTLDSSSDGEGEGSSDSSAGAGGRARSRKDSSMVFAESRTLARLSEYAALAREGKGKGKDKGKARDEGGARGELRPSLVGRVGTGTGVASSPASASGSGSGSGSGLGAWASRQGAAAPRSKGPARDKDATMAPPPVPPRLGLETASSSGSGSENVGQTPTRVPGSAPQSTKACSGAGPRPQPQEKRHSLPMPLPLLPSTTTGSPAVGATATTNAAPAPKDASNVPTSLDSASATQRPMPLPPPPVRRASLPGKAPVPAPAPNPTVPIQVEEDVIHMLMEDDEPLPKLPSPTPSEGAYSSSPELMAQDPGERGASRTPRSLSDSSKSGETSSRGGTSDSSPAPPTSSILPHQRARKSARGLPRPGAHIGERGESGNRSGSGSGSADDSGDGSANGSASESASVRRSLSTTGIVATTNISPLSPIPRPAMQLPVLRALESAEADSGYAIERQSPPSEGDDNFESEYAIERLSPPSDELEYIDAPLPAPEPEVVEDVEVSVFFPGSVGPVELTWFCSKMKDVEQLLTSSGPPSPRSPIAHSESESSADPLDSISDPLPYHRTTRSSCSNSDEPANFFGDESTPSTPFESPVPSPSPPLDPSLPVPTKLYGGYASVSWASYRADPTNFRPRVHYAADLPHAQQDAINALPESLQRNPVMARILESTIQANTAFDEPDAPPIEVVNTVDNDPTPPWEFYYSNAMWHGKDVPPPHVEGLVSCGCRGRCDPKSKKCACIMRQQEERWKAHEVTQDFMYSATGKLKSTGGYPVFECNDMCGCGDECRNRVVQHGRKCAIRIQKTEEKGWGVFAGNKKIPAGTYLGIYAGELLTEKEAEERGKNYNKSGRTYLFDIDVFYLKPEDDPGSWNVKYVVDAYHAGNFTRFLNHSCDANAQIVPVYVNEANIDKPFLAVFSGRDIEAFEEICFSYLGGGDEDDDDKGSPSSSRGGDAVYQQCACKAANCTGKMFK</sequence>
<comment type="caution">
    <text evidence="11">The sequence shown here is derived from an EMBL/GenBank/DDBJ whole genome shotgun (WGS) entry which is preliminary data.</text>
</comment>
<keyword evidence="4" id="KW-0808">Transferase</keyword>
<evidence type="ECO:0000256" key="2">
    <source>
        <dbReference type="ARBA" id="ARBA00022454"/>
    </source>
</evidence>
<evidence type="ECO:0000313" key="11">
    <source>
        <dbReference type="EMBL" id="KAG5637338.1"/>
    </source>
</evidence>
<name>A0A9P7FW34_9AGAR</name>
<feature type="compositionally biased region" description="Low complexity" evidence="8">
    <location>
        <begin position="864"/>
        <end position="889"/>
    </location>
</feature>
<evidence type="ECO:0000256" key="1">
    <source>
        <dbReference type="ARBA" id="ARBA00004286"/>
    </source>
</evidence>
<dbReference type="Proteomes" id="UP000717328">
    <property type="component" value="Unassembled WGS sequence"/>
</dbReference>
<organism evidence="11 12">
    <name type="scientific">Sphagnurus paluster</name>
    <dbReference type="NCBI Taxonomy" id="117069"/>
    <lineage>
        <taxon>Eukaryota</taxon>
        <taxon>Fungi</taxon>
        <taxon>Dikarya</taxon>
        <taxon>Basidiomycota</taxon>
        <taxon>Agaricomycotina</taxon>
        <taxon>Agaricomycetes</taxon>
        <taxon>Agaricomycetidae</taxon>
        <taxon>Agaricales</taxon>
        <taxon>Tricholomatineae</taxon>
        <taxon>Lyophyllaceae</taxon>
        <taxon>Sphagnurus</taxon>
    </lineage>
</organism>
<dbReference type="InterPro" id="IPR001214">
    <property type="entry name" value="SET_dom"/>
</dbReference>
<feature type="region of interest" description="Disordered" evidence="8">
    <location>
        <begin position="42"/>
        <end position="441"/>
    </location>
</feature>
<dbReference type="Pfam" id="PF00856">
    <property type="entry name" value="SET"/>
    <property type="match status" value="1"/>
</dbReference>
<dbReference type="GO" id="GO:0042054">
    <property type="term" value="F:histone methyltransferase activity"/>
    <property type="evidence" value="ECO:0007669"/>
    <property type="project" value="InterPro"/>
</dbReference>
<dbReference type="SMART" id="SM00468">
    <property type="entry name" value="PreSET"/>
    <property type="match status" value="1"/>
</dbReference>
<feature type="compositionally biased region" description="Pro residues" evidence="8">
    <location>
        <begin position="1254"/>
        <end position="1267"/>
    </location>
</feature>
<dbReference type="GO" id="GO:0005694">
    <property type="term" value="C:chromosome"/>
    <property type="evidence" value="ECO:0007669"/>
    <property type="project" value="UniProtKB-SubCell"/>
</dbReference>
<comment type="subcellular location">
    <subcellularLocation>
        <location evidence="1">Chromosome</location>
    </subcellularLocation>
</comment>
<feature type="compositionally biased region" description="Polar residues" evidence="8">
    <location>
        <begin position="812"/>
        <end position="840"/>
    </location>
</feature>
<dbReference type="OrthoDB" id="308383at2759"/>
<feature type="region of interest" description="Disordered" evidence="8">
    <location>
        <begin position="1190"/>
        <end position="1267"/>
    </location>
</feature>
<dbReference type="PROSITE" id="PS50867">
    <property type="entry name" value="PRE_SET"/>
    <property type="match status" value="1"/>
</dbReference>
<dbReference type="PANTHER" id="PTHR46223:SF3">
    <property type="entry name" value="HISTONE-LYSINE N-METHYLTRANSFERASE SET-23"/>
    <property type="match status" value="1"/>
</dbReference>
<keyword evidence="5" id="KW-0949">S-adenosyl-L-methionine</keyword>
<accession>A0A9P7FW34</accession>
<dbReference type="PANTHER" id="PTHR46223">
    <property type="entry name" value="HISTONE-LYSINE N-METHYLTRANSFERASE SUV39H"/>
    <property type="match status" value="1"/>
</dbReference>
<dbReference type="EMBL" id="JABCKI010005838">
    <property type="protein sequence ID" value="KAG5637338.1"/>
    <property type="molecule type" value="Genomic_DNA"/>
</dbReference>
<feature type="domain" description="SET" evidence="9">
    <location>
        <begin position="1457"/>
        <end position="1591"/>
    </location>
</feature>
<dbReference type="SMART" id="SM00317">
    <property type="entry name" value="SET"/>
    <property type="match status" value="1"/>
</dbReference>
<feature type="compositionally biased region" description="Low complexity" evidence="8">
    <location>
        <begin position="1042"/>
        <end position="1068"/>
    </location>
</feature>
<feature type="compositionally biased region" description="Pro residues" evidence="8">
    <location>
        <begin position="650"/>
        <end position="661"/>
    </location>
</feature>
<feature type="compositionally biased region" description="Low complexity" evidence="8">
    <location>
        <begin position="1244"/>
        <end position="1253"/>
    </location>
</feature>
<feature type="compositionally biased region" description="Basic and acidic residues" evidence="8">
    <location>
        <begin position="582"/>
        <end position="604"/>
    </location>
</feature>
<feature type="compositionally biased region" description="Polar residues" evidence="8">
    <location>
        <begin position="891"/>
        <end position="903"/>
    </location>
</feature>
<dbReference type="Gene3D" id="2.170.270.10">
    <property type="entry name" value="SET domain"/>
    <property type="match status" value="1"/>
</dbReference>
<evidence type="ECO:0000259" key="10">
    <source>
        <dbReference type="PROSITE" id="PS50867"/>
    </source>
</evidence>
<dbReference type="GO" id="GO:0008270">
    <property type="term" value="F:zinc ion binding"/>
    <property type="evidence" value="ECO:0007669"/>
    <property type="project" value="InterPro"/>
</dbReference>
<feature type="region of interest" description="Disordered" evidence="8">
    <location>
        <begin position="461"/>
        <end position="1094"/>
    </location>
</feature>